<keyword evidence="1" id="KW-0472">Membrane</keyword>
<name>A0A7X0KMZ6_9HYPH</name>
<dbReference type="Proteomes" id="UP000536262">
    <property type="component" value="Unassembled WGS sequence"/>
</dbReference>
<sequence length="153" mass="16402">MEPLQAIEQLDAVKLLKTSYFAYPVVNAVHIAAIGALLTSVALMDLRILGAFRALPERPFVALLRRLAFSAFALAVLSGLVLFSVRASYYAQMPVFLAKMALIVLAGANFAVFAAVDKGRGANGRRVASRALAAISVMLWSAVLLCGRFIGFQ</sequence>
<keyword evidence="1" id="KW-1133">Transmembrane helix</keyword>
<proteinExistence type="predicted"/>
<organism evidence="2 3">
    <name type="scientific">Aminobacter aganoensis</name>
    <dbReference type="NCBI Taxonomy" id="83264"/>
    <lineage>
        <taxon>Bacteria</taxon>
        <taxon>Pseudomonadati</taxon>
        <taxon>Pseudomonadota</taxon>
        <taxon>Alphaproteobacteria</taxon>
        <taxon>Hyphomicrobiales</taxon>
        <taxon>Phyllobacteriaceae</taxon>
        <taxon>Aminobacter</taxon>
    </lineage>
</organism>
<accession>A0A7X0KMZ6</accession>
<gene>
    <name evidence="2" type="ORF">GGR00_004464</name>
</gene>
<feature type="transmembrane region" description="Helical" evidence="1">
    <location>
        <begin position="67"/>
        <end position="89"/>
    </location>
</feature>
<comment type="caution">
    <text evidence="2">The sequence shown here is derived from an EMBL/GenBank/DDBJ whole genome shotgun (WGS) entry which is preliminary data.</text>
</comment>
<dbReference type="AlphaFoldDB" id="A0A7X0KMZ6"/>
<feature type="transmembrane region" description="Helical" evidence="1">
    <location>
        <begin position="20"/>
        <end position="46"/>
    </location>
</feature>
<dbReference type="EMBL" id="JACHOU010000015">
    <property type="protein sequence ID" value="MBB6356652.1"/>
    <property type="molecule type" value="Genomic_DNA"/>
</dbReference>
<evidence type="ECO:0000313" key="2">
    <source>
        <dbReference type="EMBL" id="MBB6356652.1"/>
    </source>
</evidence>
<keyword evidence="1" id="KW-0812">Transmembrane</keyword>
<protein>
    <recommendedName>
        <fullName evidence="4">DUF2214 domain-containing protein</fullName>
    </recommendedName>
</protein>
<evidence type="ECO:0008006" key="4">
    <source>
        <dbReference type="Google" id="ProtNLM"/>
    </source>
</evidence>
<evidence type="ECO:0000313" key="3">
    <source>
        <dbReference type="Proteomes" id="UP000536262"/>
    </source>
</evidence>
<reference evidence="2 3" key="1">
    <citation type="submission" date="2020-08" db="EMBL/GenBank/DDBJ databases">
        <title>Genomic Encyclopedia of Type Strains, Phase IV (KMG-IV): sequencing the most valuable type-strain genomes for metagenomic binning, comparative biology and taxonomic classification.</title>
        <authorList>
            <person name="Goeker M."/>
        </authorList>
    </citation>
    <scope>NUCLEOTIDE SEQUENCE [LARGE SCALE GENOMIC DNA]</scope>
    <source>
        <strain evidence="2 3">DSM 7051</strain>
    </source>
</reference>
<evidence type="ECO:0000256" key="1">
    <source>
        <dbReference type="SAM" id="Phobius"/>
    </source>
</evidence>
<keyword evidence="3" id="KW-1185">Reference proteome</keyword>
<feature type="transmembrane region" description="Helical" evidence="1">
    <location>
        <begin position="95"/>
        <end position="116"/>
    </location>
</feature>
<feature type="transmembrane region" description="Helical" evidence="1">
    <location>
        <begin position="128"/>
        <end position="150"/>
    </location>
</feature>
<dbReference type="RefSeq" id="WP_055973007.1">
    <property type="nucleotide sequence ID" value="NZ_BAABEG010000001.1"/>
</dbReference>